<accession>A0A1X7VU38</accession>
<name>A0A1X7VU38_AMPQE</name>
<evidence type="ECO:0000313" key="2">
    <source>
        <dbReference type="EnsemblMetazoa" id="Aqu2.1.43389_001"/>
    </source>
</evidence>
<feature type="transmembrane region" description="Helical" evidence="1">
    <location>
        <begin position="37"/>
        <end position="63"/>
    </location>
</feature>
<reference evidence="2" key="1">
    <citation type="submission" date="2017-05" db="UniProtKB">
        <authorList>
            <consortium name="EnsemblMetazoa"/>
        </authorList>
    </citation>
    <scope>IDENTIFICATION</scope>
</reference>
<dbReference type="InParanoid" id="A0A1X7VU38"/>
<evidence type="ECO:0000256" key="1">
    <source>
        <dbReference type="SAM" id="Phobius"/>
    </source>
</evidence>
<evidence type="ECO:0008006" key="3">
    <source>
        <dbReference type="Google" id="ProtNLM"/>
    </source>
</evidence>
<dbReference type="AlphaFoldDB" id="A0A1X7VU38"/>
<feature type="transmembrane region" description="Helical" evidence="1">
    <location>
        <begin position="75"/>
        <end position="95"/>
    </location>
</feature>
<keyword evidence="1" id="KW-1133">Transmembrane helix</keyword>
<organism evidence="2">
    <name type="scientific">Amphimedon queenslandica</name>
    <name type="common">Sponge</name>
    <dbReference type="NCBI Taxonomy" id="400682"/>
    <lineage>
        <taxon>Eukaryota</taxon>
        <taxon>Metazoa</taxon>
        <taxon>Porifera</taxon>
        <taxon>Demospongiae</taxon>
        <taxon>Heteroscleromorpha</taxon>
        <taxon>Haplosclerida</taxon>
        <taxon>Niphatidae</taxon>
        <taxon>Amphimedon</taxon>
    </lineage>
</organism>
<sequence length="147" mass="15854">MSAFKLKETFSSSFSGDRMSSRFNELVQYGTEHPLRLFAGGSFLCFAVFPVLAFISFALGTLLFTMIAAIVWQGFLVLCGVIGLAVALAAALTMAGCCTGAATLVYFAFVSLQSSVHLVKGAKTRLRRETEITGTHESFTNSDDKED</sequence>
<dbReference type="EnsemblMetazoa" id="Aqu2.1.43389_001">
    <property type="protein sequence ID" value="Aqu2.1.43389_001"/>
    <property type="gene ID" value="Aqu2.1.43389"/>
</dbReference>
<keyword evidence="1" id="KW-0472">Membrane</keyword>
<protein>
    <recommendedName>
        <fullName evidence="3">Promethin</fullName>
    </recommendedName>
</protein>
<proteinExistence type="predicted"/>
<dbReference type="Pfam" id="PF16015">
    <property type="entry name" value="Promethin"/>
    <property type="match status" value="1"/>
</dbReference>
<keyword evidence="1" id="KW-0812">Transmembrane</keyword>